<protein>
    <submittedName>
        <fullName evidence="1">Uncharacterized protein</fullName>
    </submittedName>
</protein>
<sequence>MLEVEVEVEVEVDVDVDVDVEVKTREILKSPHIKYFEVKLIAIHQESIQDNILLRTENSGYKLVVRIYGNLYETLYTIRLTMPEVIITQSQFNQKLCALNNDRQKLFI</sequence>
<proteinExistence type="predicted"/>
<evidence type="ECO:0000313" key="1">
    <source>
        <dbReference type="EnsemblMetazoa" id="GAUT040332-PA"/>
    </source>
</evidence>
<name>A0A1A9VL54_GLOAU</name>
<evidence type="ECO:0000313" key="2">
    <source>
        <dbReference type="Proteomes" id="UP000078200"/>
    </source>
</evidence>
<dbReference type="EnsemblMetazoa" id="GAUT040332-RA">
    <property type="protein sequence ID" value="GAUT040332-PA"/>
    <property type="gene ID" value="GAUT040332"/>
</dbReference>
<dbReference type="VEuPathDB" id="VectorBase:GAUT040332"/>
<accession>A0A1A9VL54</accession>
<organism evidence="1 2">
    <name type="scientific">Glossina austeni</name>
    <name type="common">Savannah tsetse fly</name>
    <dbReference type="NCBI Taxonomy" id="7395"/>
    <lineage>
        <taxon>Eukaryota</taxon>
        <taxon>Metazoa</taxon>
        <taxon>Ecdysozoa</taxon>
        <taxon>Arthropoda</taxon>
        <taxon>Hexapoda</taxon>
        <taxon>Insecta</taxon>
        <taxon>Pterygota</taxon>
        <taxon>Neoptera</taxon>
        <taxon>Endopterygota</taxon>
        <taxon>Diptera</taxon>
        <taxon>Brachycera</taxon>
        <taxon>Muscomorpha</taxon>
        <taxon>Hippoboscoidea</taxon>
        <taxon>Glossinidae</taxon>
        <taxon>Glossina</taxon>
    </lineage>
</organism>
<reference evidence="1" key="1">
    <citation type="submission" date="2020-05" db="UniProtKB">
        <authorList>
            <consortium name="EnsemblMetazoa"/>
        </authorList>
    </citation>
    <scope>IDENTIFICATION</scope>
    <source>
        <strain evidence="1">TTRI</strain>
    </source>
</reference>
<dbReference type="AlphaFoldDB" id="A0A1A9VL54"/>
<keyword evidence="2" id="KW-1185">Reference proteome</keyword>
<dbReference type="Proteomes" id="UP000078200">
    <property type="component" value="Unassembled WGS sequence"/>
</dbReference>